<dbReference type="AlphaFoldDB" id="A0AAD6ZFY5"/>
<protein>
    <submittedName>
        <fullName evidence="1">Uncharacterized protein</fullName>
    </submittedName>
</protein>
<dbReference type="InterPro" id="IPR011990">
    <property type="entry name" value="TPR-like_helical_dom_sf"/>
</dbReference>
<dbReference type="InterPro" id="IPR027417">
    <property type="entry name" value="P-loop_NTPase"/>
</dbReference>
<evidence type="ECO:0000313" key="2">
    <source>
        <dbReference type="Proteomes" id="UP001218218"/>
    </source>
</evidence>
<reference evidence="1" key="1">
    <citation type="submission" date="2023-03" db="EMBL/GenBank/DDBJ databases">
        <title>Massive genome expansion in bonnet fungi (Mycena s.s.) driven by repeated elements and novel gene families across ecological guilds.</title>
        <authorList>
            <consortium name="Lawrence Berkeley National Laboratory"/>
            <person name="Harder C.B."/>
            <person name="Miyauchi S."/>
            <person name="Viragh M."/>
            <person name="Kuo A."/>
            <person name="Thoen E."/>
            <person name="Andreopoulos B."/>
            <person name="Lu D."/>
            <person name="Skrede I."/>
            <person name="Drula E."/>
            <person name="Henrissat B."/>
            <person name="Morin E."/>
            <person name="Kohler A."/>
            <person name="Barry K."/>
            <person name="LaButti K."/>
            <person name="Morin E."/>
            <person name="Salamov A."/>
            <person name="Lipzen A."/>
            <person name="Mereny Z."/>
            <person name="Hegedus B."/>
            <person name="Baldrian P."/>
            <person name="Stursova M."/>
            <person name="Weitz H."/>
            <person name="Taylor A."/>
            <person name="Grigoriev I.V."/>
            <person name="Nagy L.G."/>
            <person name="Martin F."/>
            <person name="Kauserud H."/>
        </authorList>
    </citation>
    <scope>NUCLEOTIDE SEQUENCE</scope>
    <source>
        <strain evidence="1">CBHHK002</strain>
    </source>
</reference>
<dbReference type="SUPFAM" id="SSF48452">
    <property type="entry name" value="TPR-like"/>
    <property type="match status" value="1"/>
</dbReference>
<dbReference type="Proteomes" id="UP001218218">
    <property type="component" value="Unassembled WGS sequence"/>
</dbReference>
<evidence type="ECO:0000313" key="1">
    <source>
        <dbReference type="EMBL" id="KAJ7321015.1"/>
    </source>
</evidence>
<accession>A0AAD6ZFY5</accession>
<dbReference type="Gene3D" id="1.20.930.20">
    <property type="entry name" value="Adaptor protein Cbl, N-terminal domain"/>
    <property type="match status" value="1"/>
</dbReference>
<dbReference type="PANTHER" id="PTHR47691:SF3">
    <property type="entry name" value="HTH-TYPE TRANSCRIPTIONAL REGULATOR RV0890C-RELATED"/>
    <property type="match status" value="1"/>
</dbReference>
<dbReference type="PANTHER" id="PTHR47691">
    <property type="entry name" value="REGULATOR-RELATED"/>
    <property type="match status" value="1"/>
</dbReference>
<gene>
    <name evidence="1" type="ORF">DFH08DRAFT_818834</name>
</gene>
<name>A0AAD6ZFY5_9AGAR</name>
<dbReference type="GO" id="GO:0007166">
    <property type="term" value="P:cell surface receptor signaling pathway"/>
    <property type="evidence" value="ECO:0007669"/>
    <property type="project" value="InterPro"/>
</dbReference>
<sequence length="1038" mass="114731">MPPEITVAETRMNDIITSLKPTIRLLNDIHGAVGTPFVGVISSTTLSLINTIEVGNMNAKKYKEESLQLLEDIHGVIYTILECHIKSESAGSLPPVMLNELGKFTQTLCKIDTFLQVQNEGNKIKNFFRQREINTLLKDCQAGLKHSSEVFKVKSGTTILTSLKDMQEAADNIQTEVLELISTLSEPTTSDTASSVSQMYRTFNSSQASSESFSMLPAAPKIFHGRQSQLTDLVQVLDKGSARVAILGPGGIGKTSLAKVVLHHPDIVAKYESRFFVPCDSSTNIELAALIGAHLGLKPGGDLISLVIQHLAGIPASSLILDNLETAWEPTISRRGVEKLLALLTDIPCLTLIITMRGGERPAQVHWTRPFLPPLEPLSNDAARQTFIEIADDFHEPRDIDQLLHLTDNMPLAVDLIAHLVGYEGCSNILMRWETEKTALISNGFDRHSSLDTSIQISLSSPRITSSPGAMDLLRLLSILPDGLSNMELLQSGLPIQDILSCKAVLLGTSLAYSDGQKRLKSLIPIREHVQRHHHPTESLILPLQKYFQALLHFYHKYGGSHHITDTITQITLNLGNLHQILLLGLHSKNFDLADIIACTCSLSEFNQLTGRGHHPLMDHIPNVLSDPYDPRLEVLYITEVLSSAKAKVIDNPESLAATAISHFNTCFEDLVLEAQFYRALGLYYLDKAFESDKAIQFLEKALSLAKSAEDTNQEAWILISLAKGQSLATEGQKVAKLSGNLYEEAKGLWIEAGCCADLGDYKKGVLLLHRGRELLALCGMAGGNLDNTMMNNEADVYLVKSEYAEARKIQTQIAQKTSIDQDMLNHAYALSSIGEIDVMIGTDEQNIQQNLNKAKTLFGSVQYMQGVFHCEKVFADLNLRKGDTMTAKIAFEKCFHWSWRKTADIPTYCLQRMGDVTRWNAADFDWSSQWAVIYLAFVQISQERLGLYKALFCLGTVFMTLGDKVTAESLFTVALGGFTTMGVHHSMADCLLKLGDMAKNLGDLDRAKALWIEAHSCFERSSQPEGMTQINNRLANP</sequence>
<dbReference type="CDD" id="cd21037">
    <property type="entry name" value="MLKL_NTD"/>
    <property type="match status" value="1"/>
</dbReference>
<dbReference type="EMBL" id="JARIHO010000052">
    <property type="protein sequence ID" value="KAJ7321015.1"/>
    <property type="molecule type" value="Genomic_DNA"/>
</dbReference>
<keyword evidence="2" id="KW-1185">Reference proteome</keyword>
<dbReference type="InterPro" id="IPR036537">
    <property type="entry name" value="Adaptor_Cbl_N_dom_sf"/>
</dbReference>
<comment type="caution">
    <text evidence="1">The sequence shown here is derived from an EMBL/GenBank/DDBJ whole genome shotgun (WGS) entry which is preliminary data.</text>
</comment>
<dbReference type="InterPro" id="IPR059179">
    <property type="entry name" value="MLKL-like_MCAfunc"/>
</dbReference>
<dbReference type="SUPFAM" id="SSF52540">
    <property type="entry name" value="P-loop containing nucleoside triphosphate hydrolases"/>
    <property type="match status" value="1"/>
</dbReference>
<dbReference type="Gene3D" id="1.25.40.10">
    <property type="entry name" value="Tetratricopeptide repeat domain"/>
    <property type="match status" value="2"/>
</dbReference>
<organism evidence="1 2">
    <name type="scientific">Mycena albidolilacea</name>
    <dbReference type="NCBI Taxonomy" id="1033008"/>
    <lineage>
        <taxon>Eukaryota</taxon>
        <taxon>Fungi</taxon>
        <taxon>Dikarya</taxon>
        <taxon>Basidiomycota</taxon>
        <taxon>Agaricomycotina</taxon>
        <taxon>Agaricomycetes</taxon>
        <taxon>Agaricomycetidae</taxon>
        <taxon>Agaricales</taxon>
        <taxon>Marasmiineae</taxon>
        <taxon>Mycenaceae</taxon>
        <taxon>Mycena</taxon>
    </lineage>
</organism>
<proteinExistence type="predicted"/>
<dbReference type="Gene3D" id="3.40.50.300">
    <property type="entry name" value="P-loop containing nucleotide triphosphate hydrolases"/>
    <property type="match status" value="1"/>
</dbReference>